<evidence type="ECO:0000313" key="1">
    <source>
        <dbReference type="EMBL" id="PTA67442.1"/>
    </source>
</evidence>
<protein>
    <recommendedName>
        <fullName evidence="3">DUF4214 domain-containing protein</fullName>
    </recommendedName>
</protein>
<organism evidence="1 2">
    <name type="scientific">Deinococcus arcticus</name>
    <dbReference type="NCBI Taxonomy" id="2136176"/>
    <lineage>
        <taxon>Bacteria</taxon>
        <taxon>Thermotogati</taxon>
        <taxon>Deinococcota</taxon>
        <taxon>Deinococci</taxon>
        <taxon>Deinococcales</taxon>
        <taxon>Deinococcaceae</taxon>
        <taxon>Deinococcus</taxon>
    </lineage>
</organism>
<proteinExistence type="predicted"/>
<name>A0A2T3W6G6_9DEIO</name>
<accession>A0A2T3W6G6</accession>
<dbReference type="AlphaFoldDB" id="A0A2T3W6G6"/>
<dbReference type="Proteomes" id="UP000240317">
    <property type="component" value="Unassembled WGS sequence"/>
</dbReference>
<evidence type="ECO:0000313" key="2">
    <source>
        <dbReference type="Proteomes" id="UP000240317"/>
    </source>
</evidence>
<sequence>MNTQSLRRAALTALGALTLTTLAPAGASCFLFICSLEATGGLATNGQVDAIYREVLGRPSSVQERSLWATRGYRDDALSATQENQVRAELTRNLHAPGAAAILTDLTRRVFFDAMGGTPHPNNPFFKLLGKLAQKPDSTYSSLLAFTRTYLQDPQIDGAREGLIRAAFMRSLGRTASTADLTYWQANIKANGTTYQEVMRAAQDWVLAAGNEAEFAALIRRAFKAAGRADPTNAQIVQIRLANQDTRRTFDGWKTFIQRF</sequence>
<dbReference type="OrthoDB" id="9899605at2"/>
<evidence type="ECO:0008006" key="3">
    <source>
        <dbReference type="Google" id="ProtNLM"/>
    </source>
</evidence>
<keyword evidence="2" id="KW-1185">Reference proteome</keyword>
<gene>
    <name evidence="1" type="ORF">C8263_12805</name>
</gene>
<dbReference type="EMBL" id="PYSV01000012">
    <property type="protein sequence ID" value="PTA67442.1"/>
    <property type="molecule type" value="Genomic_DNA"/>
</dbReference>
<reference evidence="1 2" key="1">
    <citation type="submission" date="2018-03" db="EMBL/GenBank/DDBJ databases">
        <title>Draft genome of Deinococcus sp. OD32.</title>
        <authorList>
            <person name="Wang X.-P."/>
            <person name="Du Z.-J."/>
        </authorList>
    </citation>
    <scope>NUCLEOTIDE SEQUENCE [LARGE SCALE GENOMIC DNA]</scope>
    <source>
        <strain evidence="1 2">OD32</strain>
    </source>
</reference>
<comment type="caution">
    <text evidence="1">The sequence shown here is derived from an EMBL/GenBank/DDBJ whole genome shotgun (WGS) entry which is preliminary data.</text>
</comment>
<dbReference type="RefSeq" id="WP_107138526.1">
    <property type="nucleotide sequence ID" value="NZ_PYSV01000012.1"/>
</dbReference>
<dbReference type="PROSITE" id="PS51257">
    <property type="entry name" value="PROKAR_LIPOPROTEIN"/>
    <property type="match status" value="1"/>
</dbReference>